<name>E9FXP1_DAPPU</name>
<dbReference type="KEGG" id="dpx:DAPPUDRAFT_42731"/>
<sequence>ICAGAEGRDACDGDGGGPLVCEKEGQWFQVGVVIFGIGCGRTNLPGVYT</sequence>
<reference evidence="3 4" key="1">
    <citation type="journal article" date="2011" name="Science">
        <title>The ecoresponsive genome of Daphnia pulex.</title>
        <authorList>
            <person name="Colbourne J.K."/>
            <person name="Pfrender M.E."/>
            <person name="Gilbert D."/>
            <person name="Thomas W.K."/>
            <person name="Tucker A."/>
            <person name="Oakley T.H."/>
            <person name="Tokishita S."/>
            <person name="Aerts A."/>
            <person name="Arnold G.J."/>
            <person name="Basu M.K."/>
            <person name="Bauer D.J."/>
            <person name="Caceres C.E."/>
            <person name="Carmel L."/>
            <person name="Casola C."/>
            <person name="Choi J.H."/>
            <person name="Detter J.C."/>
            <person name="Dong Q."/>
            <person name="Dusheyko S."/>
            <person name="Eads B.D."/>
            <person name="Frohlich T."/>
            <person name="Geiler-Samerotte K.A."/>
            <person name="Gerlach D."/>
            <person name="Hatcher P."/>
            <person name="Jogdeo S."/>
            <person name="Krijgsveld J."/>
            <person name="Kriventseva E.V."/>
            <person name="Kultz D."/>
            <person name="Laforsch C."/>
            <person name="Lindquist E."/>
            <person name="Lopez J."/>
            <person name="Manak J.R."/>
            <person name="Muller J."/>
            <person name="Pangilinan J."/>
            <person name="Patwardhan R.P."/>
            <person name="Pitluck S."/>
            <person name="Pritham E.J."/>
            <person name="Rechtsteiner A."/>
            <person name="Rho M."/>
            <person name="Rogozin I.B."/>
            <person name="Sakarya O."/>
            <person name="Salamov A."/>
            <person name="Schaack S."/>
            <person name="Shapiro H."/>
            <person name="Shiga Y."/>
            <person name="Skalitzky C."/>
            <person name="Smith Z."/>
            <person name="Souvorov A."/>
            <person name="Sung W."/>
            <person name="Tang Z."/>
            <person name="Tsuchiya D."/>
            <person name="Tu H."/>
            <person name="Vos H."/>
            <person name="Wang M."/>
            <person name="Wolf Y.I."/>
            <person name="Yamagata H."/>
            <person name="Yamada T."/>
            <person name="Ye Y."/>
            <person name="Shaw J.R."/>
            <person name="Andrews J."/>
            <person name="Crease T.J."/>
            <person name="Tang H."/>
            <person name="Lucas S.M."/>
            <person name="Robertson H.M."/>
            <person name="Bork P."/>
            <person name="Koonin E.V."/>
            <person name="Zdobnov E.M."/>
            <person name="Grigoriev I.V."/>
            <person name="Lynch M."/>
            <person name="Boore J.L."/>
        </authorList>
    </citation>
    <scope>NUCLEOTIDE SEQUENCE [LARGE SCALE GENOMIC DNA]</scope>
</reference>
<dbReference type="HOGENOM" id="CLU_006842_13_3_1"/>
<evidence type="ECO:0000313" key="3">
    <source>
        <dbReference type="EMBL" id="EFX88250.1"/>
    </source>
</evidence>
<dbReference type="InParanoid" id="E9FXP1"/>
<dbReference type="Pfam" id="PF00089">
    <property type="entry name" value="Trypsin"/>
    <property type="match status" value="1"/>
</dbReference>
<dbReference type="Gene3D" id="2.40.10.10">
    <property type="entry name" value="Trypsin-like serine proteases"/>
    <property type="match status" value="1"/>
</dbReference>
<feature type="domain" description="Peptidase S1" evidence="2">
    <location>
        <begin position="1"/>
        <end position="49"/>
    </location>
</feature>
<dbReference type="PANTHER" id="PTHR24253">
    <property type="entry name" value="TRANSMEMBRANE PROTEASE SERINE"/>
    <property type="match status" value="1"/>
</dbReference>
<feature type="non-terminal residue" evidence="3">
    <location>
        <position position="49"/>
    </location>
</feature>
<dbReference type="Proteomes" id="UP000000305">
    <property type="component" value="Unassembled WGS sequence"/>
</dbReference>
<dbReference type="eggNOG" id="KOG3627">
    <property type="taxonomic scope" value="Eukaryota"/>
</dbReference>
<keyword evidence="1" id="KW-1015">Disulfide bond</keyword>
<dbReference type="MEROPS" id="S01.417"/>
<dbReference type="GO" id="GO:0004252">
    <property type="term" value="F:serine-type endopeptidase activity"/>
    <property type="evidence" value="ECO:0007669"/>
    <property type="project" value="InterPro"/>
</dbReference>
<evidence type="ECO:0000259" key="2">
    <source>
        <dbReference type="PROSITE" id="PS50240"/>
    </source>
</evidence>
<gene>
    <name evidence="3" type="ORF">DAPPUDRAFT_42731</name>
</gene>
<dbReference type="InterPro" id="IPR043504">
    <property type="entry name" value="Peptidase_S1_PA_chymotrypsin"/>
</dbReference>
<evidence type="ECO:0000313" key="4">
    <source>
        <dbReference type="Proteomes" id="UP000000305"/>
    </source>
</evidence>
<dbReference type="InterPro" id="IPR001254">
    <property type="entry name" value="Trypsin_dom"/>
</dbReference>
<evidence type="ECO:0000256" key="1">
    <source>
        <dbReference type="ARBA" id="ARBA00023157"/>
    </source>
</evidence>
<dbReference type="EMBL" id="GL732526">
    <property type="protein sequence ID" value="EFX88250.1"/>
    <property type="molecule type" value="Genomic_DNA"/>
</dbReference>
<dbReference type="GO" id="GO:0006508">
    <property type="term" value="P:proteolysis"/>
    <property type="evidence" value="ECO:0007669"/>
    <property type="project" value="InterPro"/>
</dbReference>
<dbReference type="OrthoDB" id="5918597at2759"/>
<dbReference type="PhylomeDB" id="E9FXP1"/>
<dbReference type="AlphaFoldDB" id="E9FXP1"/>
<dbReference type="InterPro" id="IPR009003">
    <property type="entry name" value="Peptidase_S1_PA"/>
</dbReference>
<organism evidence="3 4">
    <name type="scientific">Daphnia pulex</name>
    <name type="common">Water flea</name>
    <dbReference type="NCBI Taxonomy" id="6669"/>
    <lineage>
        <taxon>Eukaryota</taxon>
        <taxon>Metazoa</taxon>
        <taxon>Ecdysozoa</taxon>
        <taxon>Arthropoda</taxon>
        <taxon>Crustacea</taxon>
        <taxon>Branchiopoda</taxon>
        <taxon>Diplostraca</taxon>
        <taxon>Cladocera</taxon>
        <taxon>Anomopoda</taxon>
        <taxon>Daphniidae</taxon>
        <taxon>Daphnia</taxon>
    </lineage>
</organism>
<accession>E9FXP1</accession>
<proteinExistence type="predicted"/>
<protein>
    <recommendedName>
        <fullName evidence="2">Peptidase S1 domain-containing protein</fullName>
    </recommendedName>
</protein>
<dbReference type="PROSITE" id="PS50240">
    <property type="entry name" value="TRYPSIN_DOM"/>
    <property type="match status" value="1"/>
</dbReference>
<dbReference type="SUPFAM" id="SSF50494">
    <property type="entry name" value="Trypsin-like serine proteases"/>
    <property type="match status" value="1"/>
</dbReference>
<dbReference type="PANTHER" id="PTHR24253:SF176">
    <property type="entry name" value="CORIN, ISOFORM B"/>
    <property type="match status" value="1"/>
</dbReference>
<dbReference type="FunFam" id="2.40.10.10:FF:000415">
    <property type="match status" value="1"/>
</dbReference>
<keyword evidence="4" id="KW-1185">Reference proteome</keyword>